<evidence type="ECO:0000313" key="1">
    <source>
        <dbReference type="EMBL" id="GEL23445.1"/>
    </source>
</evidence>
<keyword evidence="2" id="KW-1185">Reference proteome</keyword>
<dbReference type="Proteomes" id="UP000321685">
    <property type="component" value="Unassembled WGS sequence"/>
</dbReference>
<dbReference type="OrthoDB" id="7990319at2"/>
<protein>
    <submittedName>
        <fullName evidence="1">Uncharacterized protein</fullName>
    </submittedName>
</protein>
<comment type="caution">
    <text evidence="1">The sequence shown here is derived from an EMBL/GenBank/DDBJ whole genome shotgun (WGS) entry which is preliminary data.</text>
</comment>
<name>A0A511DF81_9PSEU</name>
<organism evidence="1 2">
    <name type="scientific">Pseudonocardia sulfidoxydans NBRC 16205</name>
    <dbReference type="NCBI Taxonomy" id="1223511"/>
    <lineage>
        <taxon>Bacteria</taxon>
        <taxon>Bacillati</taxon>
        <taxon>Actinomycetota</taxon>
        <taxon>Actinomycetes</taxon>
        <taxon>Pseudonocardiales</taxon>
        <taxon>Pseudonocardiaceae</taxon>
        <taxon>Pseudonocardia</taxon>
    </lineage>
</organism>
<proteinExistence type="predicted"/>
<dbReference type="EMBL" id="BJVJ01000019">
    <property type="protein sequence ID" value="GEL23445.1"/>
    <property type="molecule type" value="Genomic_DNA"/>
</dbReference>
<dbReference type="RefSeq" id="WP_147106556.1">
    <property type="nucleotide sequence ID" value="NZ_BJVJ01000019.1"/>
</dbReference>
<reference evidence="1 2" key="1">
    <citation type="submission" date="2019-07" db="EMBL/GenBank/DDBJ databases">
        <title>Whole genome shotgun sequence of Pseudonocardia sulfidoxydans NBRC 16205.</title>
        <authorList>
            <person name="Hosoyama A."/>
            <person name="Uohara A."/>
            <person name="Ohji S."/>
            <person name="Ichikawa N."/>
        </authorList>
    </citation>
    <scope>NUCLEOTIDE SEQUENCE [LARGE SCALE GENOMIC DNA]</scope>
    <source>
        <strain evidence="1 2">NBRC 16205</strain>
    </source>
</reference>
<dbReference type="AlphaFoldDB" id="A0A511DF81"/>
<gene>
    <name evidence="1" type="ORF">PSU4_23990</name>
</gene>
<accession>A0A511DF81</accession>
<sequence>MATEQAVTLTLAALVVAAVACREVRRSRAERVARDGLFDAVVWMLTDAHVSTGGGRHPVLTGSHDGHPVRAEVVVDSLTLRKLPLLWLVVTVSRPVTVDATVDVLTRPNGTEVFSRNACLAHRLPTPDDFPVPARIAASRAVGLPGPALAALGELASDDRVKEVEAGPAGVRVVYRLAEADQTRYRAGRRVDFGMPTLTPLTLAALLTGLDTLASACATNPTREYIR</sequence>
<evidence type="ECO:0000313" key="2">
    <source>
        <dbReference type="Proteomes" id="UP000321685"/>
    </source>
</evidence>